<comment type="subcellular location">
    <subcellularLocation>
        <location evidence="1">Cell membrane</location>
        <topology evidence="1">Multi-pass membrane protein</topology>
    </subcellularLocation>
</comment>
<accession>A0ABW5CPU0</accession>
<dbReference type="InterPro" id="IPR001851">
    <property type="entry name" value="ABC_transp_permease"/>
</dbReference>
<organism evidence="7 8">
    <name type="scientific">Aureimonas populi</name>
    <dbReference type="NCBI Taxonomy" id="1701758"/>
    <lineage>
        <taxon>Bacteria</taxon>
        <taxon>Pseudomonadati</taxon>
        <taxon>Pseudomonadota</taxon>
        <taxon>Alphaproteobacteria</taxon>
        <taxon>Hyphomicrobiales</taxon>
        <taxon>Aurantimonadaceae</taxon>
        <taxon>Aureimonas</taxon>
    </lineage>
</organism>
<comment type="caution">
    <text evidence="7">The sequence shown here is derived from an EMBL/GenBank/DDBJ whole genome shotgun (WGS) entry which is preliminary data.</text>
</comment>
<feature type="transmembrane region" description="Helical" evidence="6">
    <location>
        <begin position="288"/>
        <end position="315"/>
    </location>
</feature>
<feature type="transmembrane region" description="Helical" evidence="6">
    <location>
        <begin position="66"/>
        <end position="83"/>
    </location>
</feature>
<keyword evidence="4 6" id="KW-1133">Transmembrane helix</keyword>
<dbReference type="Pfam" id="PF02653">
    <property type="entry name" value="BPD_transp_2"/>
    <property type="match status" value="1"/>
</dbReference>
<protein>
    <submittedName>
        <fullName evidence="7">Branched-chain amino acid ABC transporter permease</fullName>
    </submittedName>
</protein>
<evidence type="ECO:0000256" key="2">
    <source>
        <dbReference type="ARBA" id="ARBA00022475"/>
    </source>
</evidence>
<dbReference type="PANTHER" id="PTHR30482:SF17">
    <property type="entry name" value="ABC TRANSPORTER ATP-BINDING PROTEIN"/>
    <property type="match status" value="1"/>
</dbReference>
<keyword evidence="8" id="KW-1185">Reference proteome</keyword>
<gene>
    <name evidence="7" type="ORF">ACFSKQ_11445</name>
</gene>
<proteinExistence type="predicted"/>
<dbReference type="PANTHER" id="PTHR30482">
    <property type="entry name" value="HIGH-AFFINITY BRANCHED-CHAIN AMINO ACID TRANSPORT SYSTEM PERMEASE"/>
    <property type="match status" value="1"/>
</dbReference>
<evidence type="ECO:0000313" key="8">
    <source>
        <dbReference type="Proteomes" id="UP001597371"/>
    </source>
</evidence>
<feature type="transmembrane region" description="Helical" evidence="6">
    <location>
        <begin position="213"/>
        <end position="232"/>
    </location>
</feature>
<evidence type="ECO:0000313" key="7">
    <source>
        <dbReference type="EMBL" id="MFD2238073.1"/>
    </source>
</evidence>
<dbReference type="RefSeq" id="WP_209739140.1">
    <property type="nucleotide sequence ID" value="NZ_CP072611.1"/>
</dbReference>
<feature type="transmembrane region" description="Helical" evidence="6">
    <location>
        <begin position="168"/>
        <end position="193"/>
    </location>
</feature>
<feature type="transmembrane region" description="Helical" evidence="6">
    <location>
        <begin position="36"/>
        <end position="54"/>
    </location>
</feature>
<keyword evidence="3 6" id="KW-0812">Transmembrane</keyword>
<keyword evidence="5 6" id="KW-0472">Membrane</keyword>
<dbReference type="EMBL" id="JBHUIJ010000013">
    <property type="protein sequence ID" value="MFD2238073.1"/>
    <property type="molecule type" value="Genomic_DNA"/>
</dbReference>
<feature type="transmembrane region" description="Helical" evidence="6">
    <location>
        <begin position="12"/>
        <end position="30"/>
    </location>
</feature>
<evidence type="ECO:0000256" key="5">
    <source>
        <dbReference type="ARBA" id="ARBA00023136"/>
    </source>
</evidence>
<evidence type="ECO:0000256" key="3">
    <source>
        <dbReference type="ARBA" id="ARBA00022692"/>
    </source>
</evidence>
<evidence type="ECO:0000256" key="6">
    <source>
        <dbReference type="SAM" id="Phobius"/>
    </source>
</evidence>
<feature type="transmembrane region" description="Helical" evidence="6">
    <location>
        <begin position="252"/>
        <end position="276"/>
    </location>
</feature>
<feature type="transmembrane region" description="Helical" evidence="6">
    <location>
        <begin position="89"/>
        <end position="109"/>
    </location>
</feature>
<name>A0ABW5CPU0_9HYPH</name>
<evidence type="ECO:0000256" key="1">
    <source>
        <dbReference type="ARBA" id="ARBA00004651"/>
    </source>
</evidence>
<evidence type="ECO:0000256" key="4">
    <source>
        <dbReference type="ARBA" id="ARBA00022989"/>
    </source>
</evidence>
<reference evidence="8" key="1">
    <citation type="journal article" date="2019" name="Int. J. Syst. Evol. Microbiol.">
        <title>The Global Catalogue of Microorganisms (GCM) 10K type strain sequencing project: providing services to taxonomists for standard genome sequencing and annotation.</title>
        <authorList>
            <consortium name="The Broad Institute Genomics Platform"/>
            <consortium name="The Broad Institute Genome Sequencing Center for Infectious Disease"/>
            <person name="Wu L."/>
            <person name="Ma J."/>
        </authorList>
    </citation>
    <scope>NUCLEOTIDE SEQUENCE [LARGE SCALE GENOMIC DNA]</scope>
    <source>
        <strain evidence="8">ZS-35-S2</strain>
    </source>
</reference>
<dbReference type="CDD" id="cd06581">
    <property type="entry name" value="TM_PBP1_LivM_like"/>
    <property type="match status" value="1"/>
</dbReference>
<feature type="transmembrane region" description="Helical" evidence="6">
    <location>
        <begin position="143"/>
        <end position="161"/>
    </location>
</feature>
<keyword evidence="2" id="KW-1003">Cell membrane</keyword>
<dbReference type="InterPro" id="IPR043428">
    <property type="entry name" value="LivM-like"/>
</dbReference>
<sequence>MTKTPAFPRRAAIGLEVLLWASFALAPLLAPDHLLLLSQVAVLALFAISLDILIGHAGITSLGHAAFFGIGAYGASLLALNGWEEPLSGLFLSALAAGLAGLAMAPLVVRVHGLAQLMVTLALALLLHEGASRWRAVTGGDDGLAGFMIAPVFGVFEFDLFGVTAYGYALAVTAAGFLLARLIAASPFGFALAGLRQNPQRMAAIGTAGRARLTQAYAISAFLAGLAGALLAQTAQSVALESLSLQRSAEVLVILILGGVGSRYGALIGAVVYVAMRDWLAAMSPQYWMGWLGLVMILVVLLAPKGIVGITRALAARLAGPRRPRGEAPARARPGERAA</sequence>
<dbReference type="Proteomes" id="UP001597371">
    <property type="component" value="Unassembled WGS sequence"/>
</dbReference>